<sequence length="126" mass="14373">MEWSDDRVVVRALILDSKVCGPKKKVSIAKDSKSTKPFKHDPRPFPGSNNTCSNLDQCNLQSRKQQSQPAGVDGMTHNFHLKRLQRTKDILKHTQKEVELLRHGRSPQVSVRLSVWAVNLGRYLTE</sequence>
<dbReference type="Proteomes" id="UP000827092">
    <property type="component" value="Unassembled WGS sequence"/>
</dbReference>
<accession>A0AAV6VN54</accession>
<reference evidence="2 3" key="1">
    <citation type="journal article" date="2022" name="Nat. Ecol. Evol.">
        <title>A masculinizing supergene underlies an exaggerated male reproductive morph in a spider.</title>
        <authorList>
            <person name="Hendrickx F."/>
            <person name="De Corte Z."/>
            <person name="Sonet G."/>
            <person name="Van Belleghem S.M."/>
            <person name="Kostlbacher S."/>
            <person name="Vangestel C."/>
        </authorList>
    </citation>
    <scope>NUCLEOTIDE SEQUENCE [LARGE SCALE GENOMIC DNA]</scope>
    <source>
        <strain evidence="2">W744_W776</strain>
    </source>
</reference>
<keyword evidence="3" id="KW-1185">Reference proteome</keyword>
<comment type="caution">
    <text evidence="2">The sequence shown here is derived from an EMBL/GenBank/DDBJ whole genome shotgun (WGS) entry which is preliminary data.</text>
</comment>
<proteinExistence type="predicted"/>
<name>A0AAV6VN54_9ARAC</name>
<evidence type="ECO:0000313" key="3">
    <source>
        <dbReference type="Proteomes" id="UP000827092"/>
    </source>
</evidence>
<feature type="region of interest" description="Disordered" evidence="1">
    <location>
        <begin position="26"/>
        <end position="50"/>
    </location>
</feature>
<organism evidence="2 3">
    <name type="scientific">Oedothorax gibbosus</name>
    <dbReference type="NCBI Taxonomy" id="931172"/>
    <lineage>
        <taxon>Eukaryota</taxon>
        <taxon>Metazoa</taxon>
        <taxon>Ecdysozoa</taxon>
        <taxon>Arthropoda</taxon>
        <taxon>Chelicerata</taxon>
        <taxon>Arachnida</taxon>
        <taxon>Araneae</taxon>
        <taxon>Araneomorphae</taxon>
        <taxon>Entelegynae</taxon>
        <taxon>Araneoidea</taxon>
        <taxon>Linyphiidae</taxon>
        <taxon>Erigoninae</taxon>
        <taxon>Oedothorax</taxon>
    </lineage>
</organism>
<gene>
    <name evidence="2" type="ORF">JTE90_007262</name>
</gene>
<dbReference type="EMBL" id="JAFNEN010000054">
    <property type="protein sequence ID" value="KAG8197525.1"/>
    <property type="molecule type" value="Genomic_DNA"/>
</dbReference>
<feature type="compositionally biased region" description="Basic and acidic residues" evidence="1">
    <location>
        <begin position="28"/>
        <end position="43"/>
    </location>
</feature>
<evidence type="ECO:0000313" key="2">
    <source>
        <dbReference type="EMBL" id="KAG8197525.1"/>
    </source>
</evidence>
<protein>
    <submittedName>
        <fullName evidence="2">Uncharacterized protein</fullName>
    </submittedName>
</protein>
<evidence type="ECO:0000256" key="1">
    <source>
        <dbReference type="SAM" id="MobiDB-lite"/>
    </source>
</evidence>
<dbReference type="AlphaFoldDB" id="A0AAV6VN54"/>